<keyword evidence="2" id="KW-0378">Hydrolase</keyword>
<proteinExistence type="predicted"/>
<dbReference type="SUPFAM" id="SSF52266">
    <property type="entry name" value="SGNH hydrolase"/>
    <property type="match status" value="2"/>
</dbReference>
<accession>A0ABW5CXY9</accession>
<keyword evidence="3" id="KW-1185">Reference proteome</keyword>
<dbReference type="Gene3D" id="3.40.50.1110">
    <property type="entry name" value="SGNH hydrolase"/>
    <property type="match status" value="1"/>
</dbReference>
<organism evidence="2 3">
    <name type="scientific">Pontibacter ruber</name>
    <dbReference type="NCBI Taxonomy" id="1343895"/>
    <lineage>
        <taxon>Bacteria</taxon>
        <taxon>Pseudomonadati</taxon>
        <taxon>Bacteroidota</taxon>
        <taxon>Cytophagia</taxon>
        <taxon>Cytophagales</taxon>
        <taxon>Hymenobacteraceae</taxon>
        <taxon>Pontibacter</taxon>
    </lineage>
</organism>
<evidence type="ECO:0000256" key="1">
    <source>
        <dbReference type="SAM" id="SignalP"/>
    </source>
</evidence>
<dbReference type="InterPro" id="IPR036514">
    <property type="entry name" value="SGNH_hydro_sf"/>
</dbReference>
<name>A0ABW5CXY9_9BACT</name>
<sequence>MKNLFYKTGMLALFASVLLTGCSPEIDTPAPSAGEADFTSYIAVGNSLSAGYADGGLTRKGQLASLPAILAQQLDYAGGGEFKQPLFSEEQANGSGYLRLAGFTPQGLPITAPVTDKLAIRGGTATAPLYTKYTENVNNLSIPGIKTADINVQGYGSVQGNPYFERLTNNPSQTYLAYVGAQARAAKHTFFSLWMAENDVLGYATAGGFAGTLTPQKSFEDNFTALLDTLTAGNKKGILVTVPDVTAVPFFTTVGPSVKAALKAKGAPGFVAFTGAADNVNNLANRVLIPVGNIKDASGGKVLFTLTGAAYAPLLGTPTGKYWKDLAKDQARKQTGEDKPNPLVVNGILTVLLSRYAVDTTQSLGTSQNPWPSALLLDETELNSISSATTGFNNFIKSQAAAKDLALWDSNAFFNSIQGGFAVNNVGYSPAYISGNLFSLDGVHPTPRGYAVVANEMIKAINAKYNANIPQVDITKYDAVLFP</sequence>
<dbReference type="RefSeq" id="WP_250428656.1">
    <property type="nucleotide sequence ID" value="NZ_JALPRR010000001.1"/>
</dbReference>
<dbReference type="GO" id="GO:0016787">
    <property type="term" value="F:hydrolase activity"/>
    <property type="evidence" value="ECO:0007669"/>
    <property type="project" value="UniProtKB-KW"/>
</dbReference>
<evidence type="ECO:0000313" key="3">
    <source>
        <dbReference type="Proteomes" id="UP001597374"/>
    </source>
</evidence>
<dbReference type="PROSITE" id="PS51257">
    <property type="entry name" value="PROKAR_LIPOPROTEIN"/>
    <property type="match status" value="1"/>
</dbReference>
<evidence type="ECO:0000313" key="2">
    <source>
        <dbReference type="EMBL" id="MFD2246879.1"/>
    </source>
</evidence>
<feature type="chain" id="PRO_5045261710" evidence="1">
    <location>
        <begin position="22"/>
        <end position="483"/>
    </location>
</feature>
<protein>
    <submittedName>
        <fullName evidence="2">SGNH/GDSL hydrolase family protein</fullName>
    </submittedName>
</protein>
<gene>
    <name evidence="2" type="ORF">ACFSKP_11480</name>
</gene>
<dbReference type="InterPro" id="IPR001087">
    <property type="entry name" value="GDSL"/>
</dbReference>
<feature type="signal peptide" evidence="1">
    <location>
        <begin position="1"/>
        <end position="21"/>
    </location>
</feature>
<reference evidence="3" key="1">
    <citation type="journal article" date="2019" name="Int. J. Syst. Evol. Microbiol.">
        <title>The Global Catalogue of Microorganisms (GCM) 10K type strain sequencing project: providing services to taxonomists for standard genome sequencing and annotation.</title>
        <authorList>
            <consortium name="The Broad Institute Genomics Platform"/>
            <consortium name="The Broad Institute Genome Sequencing Center for Infectious Disease"/>
            <person name="Wu L."/>
            <person name="Ma J."/>
        </authorList>
    </citation>
    <scope>NUCLEOTIDE SEQUENCE [LARGE SCALE GENOMIC DNA]</scope>
    <source>
        <strain evidence="3">CGMCC 4.1782</strain>
    </source>
</reference>
<dbReference type="Proteomes" id="UP001597374">
    <property type="component" value="Unassembled WGS sequence"/>
</dbReference>
<dbReference type="Pfam" id="PF00657">
    <property type="entry name" value="Lipase_GDSL"/>
    <property type="match status" value="1"/>
</dbReference>
<dbReference type="EMBL" id="JBHUIM010000001">
    <property type="protein sequence ID" value="MFD2246879.1"/>
    <property type="molecule type" value="Genomic_DNA"/>
</dbReference>
<keyword evidence="1" id="KW-0732">Signal</keyword>
<comment type="caution">
    <text evidence="2">The sequence shown here is derived from an EMBL/GenBank/DDBJ whole genome shotgun (WGS) entry which is preliminary data.</text>
</comment>